<comment type="caution">
    <text evidence="1">The sequence shown here is derived from an EMBL/GenBank/DDBJ whole genome shotgun (WGS) entry which is preliminary data.</text>
</comment>
<feature type="non-terminal residue" evidence="1">
    <location>
        <position position="49"/>
    </location>
</feature>
<dbReference type="Proteomes" id="UP001152797">
    <property type="component" value="Unassembled WGS sequence"/>
</dbReference>
<evidence type="ECO:0000313" key="4">
    <source>
        <dbReference type="Proteomes" id="UP001152797"/>
    </source>
</evidence>
<organism evidence="1">
    <name type="scientific">Cladocopium goreaui</name>
    <dbReference type="NCBI Taxonomy" id="2562237"/>
    <lineage>
        <taxon>Eukaryota</taxon>
        <taxon>Sar</taxon>
        <taxon>Alveolata</taxon>
        <taxon>Dinophyceae</taxon>
        <taxon>Suessiales</taxon>
        <taxon>Symbiodiniaceae</taxon>
        <taxon>Cladocopium</taxon>
    </lineage>
</organism>
<evidence type="ECO:0000313" key="3">
    <source>
        <dbReference type="EMBL" id="CAL4766022.1"/>
    </source>
</evidence>
<proteinExistence type="predicted"/>
<reference evidence="2" key="2">
    <citation type="submission" date="2024-04" db="EMBL/GenBank/DDBJ databases">
        <authorList>
            <person name="Chen Y."/>
            <person name="Shah S."/>
            <person name="Dougan E. K."/>
            <person name="Thang M."/>
            <person name="Chan C."/>
        </authorList>
    </citation>
    <scope>NUCLEOTIDE SEQUENCE [LARGE SCALE GENOMIC DNA]</scope>
</reference>
<dbReference type="AlphaFoldDB" id="A0A9P1FLD5"/>
<dbReference type="EMBL" id="CAMXCT020000432">
    <property type="protein sequence ID" value="CAL1132085.1"/>
    <property type="molecule type" value="Genomic_DNA"/>
</dbReference>
<gene>
    <name evidence="1" type="ORF">C1SCF055_LOCUS6726</name>
</gene>
<dbReference type="EMBL" id="CAMXCT010000432">
    <property type="protein sequence ID" value="CAI3978710.1"/>
    <property type="molecule type" value="Genomic_DNA"/>
</dbReference>
<dbReference type="EMBL" id="CAMXCT030000432">
    <property type="protein sequence ID" value="CAL4766022.1"/>
    <property type="molecule type" value="Genomic_DNA"/>
</dbReference>
<reference evidence="1" key="1">
    <citation type="submission" date="2022-10" db="EMBL/GenBank/DDBJ databases">
        <authorList>
            <person name="Chen Y."/>
            <person name="Dougan E. K."/>
            <person name="Chan C."/>
            <person name="Rhodes N."/>
            <person name="Thang M."/>
        </authorList>
    </citation>
    <scope>NUCLEOTIDE SEQUENCE</scope>
</reference>
<protein>
    <submittedName>
        <fullName evidence="3">K Homology domain-containing protein</fullName>
    </submittedName>
</protein>
<evidence type="ECO:0000313" key="1">
    <source>
        <dbReference type="EMBL" id="CAI3978710.1"/>
    </source>
</evidence>
<sequence length="49" mass="5390">QQWHGLSQPTAGRTKLWHHHNDASCTRNAQLCHGGLSRLCSKLCGAEPP</sequence>
<keyword evidence="4" id="KW-1185">Reference proteome</keyword>
<accession>A0A9P1FLD5</accession>
<feature type="non-terminal residue" evidence="1">
    <location>
        <position position="1"/>
    </location>
</feature>
<name>A0A9P1FLD5_9DINO</name>
<evidence type="ECO:0000313" key="2">
    <source>
        <dbReference type="EMBL" id="CAL1132085.1"/>
    </source>
</evidence>